<gene>
    <name evidence="2" type="primary">ORF_65</name>
    <name evidence="2" type="ORF">S-TIM4_ORF_65</name>
</gene>
<dbReference type="EMBL" id="MH512890">
    <property type="protein sequence ID" value="AXF41201.1"/>
    <property type="molecule type" value="Genomic_DNA"/>
</dbReference>
<proteinExistence type="predicted"/>
<feature type="compositionally biased region" description="Basic and acidic residues" evidence="1">
    <location>
        <begin position="25"/>
        <end position="34"/>
    </location>
</feature>
<sequence>MISDHAGAYNRSSALMSGRLFLEQKSSKTSDKKSSISCYPR</sequence>
<evidence type="ECO:0000313" key="2">
    <source>
        <dbReference type="EMBL" id="AXF41201.1"/>
    </source>
</evidence>
<evidence type="ECO:0000256" key="1">
    <source>
        <dbReference type="SAM" id="MobiDB-lite"/>
    </source>
</evidence>
<dbReference type="GeneID" id="54997180"/>
<evidence type="ECO:0000313" key="3">
    <source>
        <dbReference type="Proteomes" id="UP000257501"/>
    </source>
</evidence>
<feature type="region of interest" description="Disordered" evidence="1">
    <location>
        <begin position="22"/>
        <end position="41"/>
    </location>
</feature>
<dbReference type="RefSeq" id="YP_009806322.1">
    <property type="nucleotide sequence ID" value="NC_048015.1"/>
</dbReference>
<accession>A0A345AWB8</accession>
<reference evidence="2 3" key="1">
    <citation type="journal article" date="2011" name="Nature">
        <title>Genomic island variability facilitates Prochlorococcus-virus coexistence.</title>
        <authorList>
            <person name="Avrani S."/>
            <person name="Wurtzel O."/>
            <person name="Sharon I."/>
            <person name="Sorek R."/>
            <person name="Lindell D."/>
        </authorList>
    </citation>
    <scope>NUCLEOTIDE SEQUENCE [LARGE SCALE GENOMIC DNA]</scope>
</reference>
<organism evidence="2 3">
    <name type="scientific">Cyanophage S-TIM4</name>
    <dbReference type="NCBI Taxonomy" id="1048189"/>
    <lineage>
        <taxon>Viruses</taxon>
        <taxon>Duplodnaviria</taxon>
        <taxon>Heunggongvirae</taxon>
        <taxon>Uroviricota</taxon>
        <taxon>Caudoviricetes</taxon>
        <taxon>Pantevenvirales</taxon>
        <taxon>Kyanoviridae</taxon>
        <taxon>Thaumasvirus</taxon>
        <taxon>Thaumasvirus stim4</taxon>
    </lineage>
</organism>
<keyword evidence="3" id="KW-1185">Reference proteome</keyword>
<dbReference type="KEGG" id="vg:54997180"/>
<protein>
    <submittedName>
        <fullName evidence="2">Uncharacterized protein</fullName>
    </submittedName>
</protein>
<dbReference type="Proteomes" id="UP000257501">
    <property type="component" value="Segment"/>
</dbReference>
<name>A0A345AWB8_9CAUD</name>